<evidence type="ECO:0000259" key="10">
    <source>
        <dbReference type="PROSITE" id="PS50884"/>
    </source>
</evidence>
<dbReference type="GO" id="GO:0008270">
    <property type="term" value="F:zinc ion binding"/>
    <property type="evidence" value="ECO:0007669"/>
    <property type="project" value="UniProtKB-KW"/>
</dbReference>
<keyword evidence="3 9" id="KW-0862">Zinc</keyword>
<reference evidence="11" key="1">
    <citation type="submission" date="2019-01" db="EMBL/GenBank/DDBJ databases">
        <title>Genome-wide identification of Dof transcription factor gene family in finger millet.</title>
        <authorList>
            <person name="Gupta S."/>
            <person name="Gupta S.M."/>
            <person name="Gaur V.S."/>
            <person name="Gupta A.K."/>
        </authorList>
    </citation>
    <scope>NUCLEOTIDE SEQUENCE</scope>
</reference>
<dbReference type="InterPro" id="IPR045174">
    <property type="entry name" value="Dof"/>
</dbReference>
<accession>A0A516SN23</accession>
<evidence type="ECO:0000256" key="1">
    <source>
        <dbReference type="ARBA" id="ARBA00022723"/>
    </source>
</evidence>
<dbReference type="AlphaFoldDB" id="A0A516SN23"/>
<evidence type="ECO:0000256" key="9">
    <source>
        <dbReference type="RuleBase" id="RU369094"/>
    </source>
</evidence>
<gene>
    <name evidence="11" type="primary">Dof45</name>
</gene>
<dbReference type="EMBL" id="MK355460">
    <property type="protein sequence ID" value="QDQ29872.1"/>
    <property type="molecule type" value="mRNA"/>
</dbReference>
<evidence type="ECO:0000256" key="3">
    <source>
        <dbReference type="ARBA" id="ARBA00022833"/>
    </source>
</evidence>
<dbReference type="GO" id="GO:0005634">
    <property type="term" value="C:nucleus"/>
    <property type="evidence" value="ECO:0007669"/>
    <property type="project" value="UniProtKB-SubCell"/>
</dbReference>
<dbReference type="PROSITE" id="PS50884">
    <property type="entry name" value="ZF_DOF_2"/>
    <property type="match status" value="1"/>
</dbReference>
<evidence type="ECO:0000256" key="8">
    <source>
        <dbReference type="PROSITE-ProRule" id="PRU00071"/>
    </source>
</evidence>
<evidence type="ECO:0000256" key="6">
    <source>
        <dbReference type="ARBA" id="ARBA00023163"/>
    </source>
</evidence>
<dbReference type="Pfam" id="PF02701">
    <property type="entry name" value="Zn_ribbon_Dof"/>
    <property type="match status" value="1"/>
</dbReference>
<comment type="subcellular location">
    <subcellularLocation>
        <location evidence="8 9">Nucleus</location>
    </subcellularLocation>
</comment>
<evidence type="ECO:0000313" key="11">
    <source>
        <dbReference type="EMBL" id="QDQ29872.1"/>
    </source>
</evidence>
<comment type="function">
    <text evidence="9">Transcription factor that binds specifically to a 5'-AA[AG]G-3' consensus core sequence.</text>
</comment>
<feature type="domain" description="Dof-type" evidence="10">
    <location>
        <begin position="38"/>
        <end position="92"/>
    </location>
</feature>
<protein>
    <recommendedName>
        <fullName evidence="9">Dof zinc finger protein</fullName>
    </recommendedName>
</protein>
<dbReference type="PANTHER" id="PTHR31992:SF141">
    <property type="entry name" value="DOF ZINC FINGER PROTEIN DOF1.4"/>
    <property type="match status" value="1"/>
</dbReference>
<keyword evidence="7 8" id="KW-0539">Nucleus</keyword>
<dbReference type="PANTHER" id="PTHR31992">
    <property type="entry name" value="DOF ZINC FINGER PROTEIN DOF1.4-RELATED"/>
    <property type="match status" value="1"/>
</dbReference>
<keyword evidence="4 9" id="KW-0805">Transcription regulation</keyword>
<dbReference type="InterPro" id="IPR003851">
    <property type="entry name" value="Znf_Dof"/>
</dbReference>
<keyword evidence="6 9" id="KW-0804">Transcription</keyword>
<dbReference type="GO" id="GO:0003677">
    <property type="term" value="F:DNA binding"/>
    <property type="evidence" value="ECO:0007669"/>
    <property type="project" value="UniProtKB-UniRule"/>
</dbReference>
<evidence type="ECO:0000256" key="5">
    <source>
        <dbReference type="ARBA" id="ARBA00023125"/>
    </source>
</evidence>
<dbReference type="GO" id="GO:0003700">
    <property type="term" value="F:DNA-binding transcription factor activity"/>
    <property type="evidence" value="ECO:0007669"/>
    <property type="project" value="UniProtKB-UniRule"/>
</dbReference>
<evidence type="ECO:0000256" key="4">
    <source>
        <dbReference type="ARBA" id="ARBA00023015"/>
    </source>
</evidence>
<keyword evidence="2 8" id="KW-0863">Zinc-finger</keyword>
<name>A0A516SN23_ELECO</name>
<evidence type="ECO:0000256" key="2">
    <source>
        <dbReference type="ARBA" id="ARBA00022771"/>
    </source>
</evidence>
<sequence length="226" mass="24141">MQETAQVVEARKEKVKPARQQAAAAWERKPAPQMDEALRCPRCDSINTKFCYYNNYNTLQPRYFCKACRRYWIQGGSLRDVPVGGGCRKNKRASSSFPSSSSIEKQVPVASLSADLPNLLPSFMSTSFDLPGTPFTPMSLSSLAPPAPPLDPSSFLDMDMLSGGGFLGDPQGNNNLVYGPTMSGMETLDNFSGVMQHGMVGGHDGGAAQMGGVHGSATAATHEGGQ</sequence>
<proteinExistence type="evidence at transcript level"/>
<keyword evidence="1 9" id="KW-0479">Metal-binding</keyword>
<evidence type="ECO:0000256" key="7">
    <source>
        <dbReference type="ARBA" id="ARBA00023242"/>
    </source>
</evidence>
<organism evidence="11">
    <name type="scientific">Eleusine coracana</name>
    <name type="common">Indian finger millet</name>
    <name type="synonym">Ragi</name>
    <dbReference type="NCBI Taxonomy" id="4511"/>
    <lineage>
        <taxon>Eukaryota</taxon>
        <taxon>Viridiplantae</taxon>
        <taxon>Streptophyta</taxon>
        <taxon>Embryophyta</taxon>
        <taxon>Tracheophyta</taxon>
        <taxon>Spermatophyta</taxon>
        <taxon>Magnoliopsida</taxon>
        <taxon>Liliopsida</taxon>
        <taxon>Poales</taxon>
        <taxon>Poaceae</taxon>
        <taxon>PACMAD clade</taxon>
        <taxon>Chloridoideae</taxon>
        <taxon>Cynodonteae</taxon>
        <taxon>Eleusininae</taxon>
        <taxon>Eleusine</taxon>
    </lineage>
</organism>
<keyword evidence="5 8" id="KW-0238">DNA-binding</keyword>